<dbReference type="EMBL" id="BMJS01000011">
    <property type="protein sequence ID" value="GGF97183.1"/>
    <property type="molecule type" value="Genomic_DNA"/>
</dbReference>
<dbReference type="AlphaFoldDB" id="A0A8J3E975"/>
<name>A0A8J3E975_9GAMM</name>
<accession>A0A8J3E975</accession>
<sequence>MSYVLNLAGFQVDGVNKCKQIVTLNGYSRINIRCYYAQVKAQGDVVCKVFTWLHAPQVGHIPPTNHLAVFMSLNFAPF</sequence>
<evidence type="ECO:0000313" key="2">
    <source>
        <dbReference type="Proteomes" id="UP000636949"/>
    </source>
</evidence>
<dbReference type="Proteomes" id="UP000636949">
    <property type="component" value="Unassembled WGS sequence"/>
</dbReference>
<keyword evidence="2" id="KW-1185">Reference proteome</keyword>
<reference evidence="1" key="2">
    <citation type="submission" date="2020-09" db="EMBL/GenBank/DDBJ databases">
        <authorList>
            <person name="Sun Q."/>
            <person name="Zhou Y."/>
        </authorList>
    </citation>
    <scope>NUCLEOTIDE SEQUENCE</scope>
    <source>
        <strain evidence="1">CGMCC 1.15758</strain>
    </source>
</reference>
<reference evidence="1" key="1">
    <citation type="journal article" date="2014" name="Int. J. Syst. Evol. Microbiol.">
        <title>Complete genome sequence of Corynebacterium casei LMG S-19264T (=DSM 44701T), isolated from a smear-ripened cheese.</title>
        <authorList>
            <consortium name="US DOE Joint Genome Institute (JGI-PGF)"/>
            <person name="Walter F."/>
            <person name="Albersmeier A."/>
            <person name="Kalinowski J."/>
            <person name="Ruckert C."/>
        </authorList>
    </citation>
    <scope>NUCLEOTIDE SEQUENCE</scope>
    <source>
        <strain evidence="1">CGMCC 1.15758</strain>
    </source>
</reference>
<organism evidence="1 2">
    <name type="scientific">Cysteiniphilum litorale</name>
    <dbReference type="NCBI Taxonomy" id="2056700"/>
    <lineage>
        <taxon>Bacteria</taxon>
        <taxon>Pseudomonadati</taxon>
        <taxon>Pseudomonadota</taxon>
        <taxon>Gammaproteobacteria</taxon>
        <taxon>Thiotrichales</taxon>
        <taxon>Fastidiosibacteraceae</taxon>
        <taxon>Cysteiniphilum</taxon>
    </lineage>
</organism>
<proteinExistence type="predicted"/>
<gene>
    <name evidence="1" type="ORF">GCM10010995_13010</name>
</gene>
<comment type="caution">
    <text evidence="1">The sequence shown here is derived from an EMBL/GenBank/DDBJ whole genome shotgun (WGS) entry which is preliminary data.</text>
</comment>
<protein>
    <submittedName>
        <fullName evidence="1">Uncharacterized protein</fullName>
    </submittedName>
</protein>
<evidence type="ECO:0000313" key="1">
    <source>
        <dbReference type="EMBL" id="GGF97183.1"/>
    </source>
</evidence>